<keyword evidence="3" id="KW-1185">Reference proteome</keyword>
<feature type="compositionally biased region" description="Low complexity" evidence="1">
    <location>
        <begin position="298"/>
        <end position="310"/>
    </location>
</feature>
<dbReference type="AlphaFoldDB" id="A0A8J4AX84"/>
<sequence length="561" mass="59083">MELLNLNAVARIKSLRSMGGVDCVNQSLINTVETPSNGTPTGGAFPASTLIATSAATSPSASARTGRPVSDSYAASVPPTATCSPATTEDGSGGAMTSTPPLKCDASSKPRVPHLGQEHLRYKGAEDALARALYLILKLEVSEGVRDPKVLEAQAAVAEAVPLVWGLRKEVNCLRAQLAEYDKVMAERDNTVGQLSADLSHIKEAHSLYREQLANFNTATNLDSLEDSRRSSNGNKVSGSVAKELHHAPSEMLKTRSCSHLNLNPPQSRPRPQLQPRELAPSCLPAWESWPSAPAFSSTASTTVTSTSSAEVQPIQPPPLDRITTPDRRRTEPNLQTVLFDSVMSITLSNTVTINSTAPTTNSELLGFPDTPFATLTSVSPFSFREAKRYGSSLEGLPYNNNNELLYLSDNIADLPSTLSARSSLYRIVSSAWEGYGLSAASTLAAAASHVKKLLSGDAKLDDDSESATNIYTSPIPVSSHLIAPRGTSGLGRHPYIYRRPAAHNGASSIGGAISSVHAESSGGGSSMGSSAAVGVRSTSTSQLLSWLSASELDAATAMVL</sequence>
<reference evidence="2" key="1">
    <citation type="journal article" date="2021" name="Proc. Natl. Acad. Sci. U.S.A.">
        <title>Three genomes in the algal genus Volvox reveal the fate of a haploid sex-determining region after a transition to homothallism.</title>
        <authorList>
            <person name="Yamamoto K."/>
            <person name="Hamaji T."/>
            <person name="Kawai-Toyooka H."/>
            <person name="Matsuzaki R."/>
            <person name="Takahashi F."/>
            <person name="Nishimura Y."/>
            <person name="Kawachi M."/>
            <person name="Noguchi H."/>
            <person name="Minakuchi Y."/>
            <person name="Umen J.G."/>
            <person name="Toyoda A."/>
            <person name="Nozaki H."/>
        </authorList>
    </citation>
    <scope>NUCLEOTIDE SEQUENCE</scope>
    <source>
        <strain evidence="2">NIES-3780</strain>
    </source>
</reference>
<feature type="compositionally biased region" description="Low complexity" evidence="1">
    <location>
        <begin position="261"/>
        <end position="277"/>
    </location>
</feature>
<feature type="compositionally biased region" description="Polar residues" evidence="1">
    <location>
        <begin position="79"/>
        <end position="100"/>
    </location>
</feature>
<name>A0A8J4AX84_9CHLO</name>
<evidence type="ECO:0000313" key="3">
    <source>
        <dbReference type="Proteomes" id="UP000747399"/>
    </source>
</evidence>
<organism evidence="2 3">
    <name type="scientific">Volvox africanus</name>
    <dbReference type="NCBI Taxonomy" id="51714"/>
    <lineage>
        <taxon>Eukaryota</taxon>
        <taxon>Viridiplantae</taxon>
        <taxon>Chlorophyta</taxon>
        <taxon>core chlorophytes</taxon>
        <taxon>Chlorophyceae</taxon>
        <taxon>CS clade</taxon>
        <taxon>Chlamydomonadales</taxon>
        <taxon>Volvocaceae</taxon>
        <taxon>Volvox</taxon>
    </lineage>
</organism>
<evidence type="ECO:0000256" key="1">
    <source>
        <dbReference type="SAM" id="MobiDB-lite"/>
    </source>
</evidence>
<protein>
    <submittedName>
        <fullName evidence="2">Uncharacterized protein</fullName>
    </submittedName>
</protein>
<dbReference type="Proteomes" id="UP000747399">
    <property type="component" value="Unassembled WGS sequence"/>
</dbReference>
<proteinExistence type="predicted"/>
<comment type="caution">
    <text evidence="2">The sequence shown here is derived from an EMBL/GenBank/DDBJ whole genome shotgun (WGS) entry which is preliminary data.</text>
</comment>
<accession>A0A8J4AX84</accession>
<dbReference type="EMBL" id="BNCO01000006">
    <property type="protein sequence ID" value="GIL49036.1"/>
    <property type="molecule type" value="Genomic_DNA"/>
</dbReference>
<feature type="region of interest" description="Disordered" evidence="1">
    <location>
        <begin position="258"/>
        <end position="277"/>
    </location>
</feature>
<feature type="region of interest" description="Disordered" evidence="1">
    <location>
        <begin position="57"/>
        <end position="111"/>
    </location>
</feature>
<feature type="region of interest" description="Disordered" evidence="1">
    <location>
        <begin position="298"/>
        <end position="330"/>
    </location>
</feature>
<gene>
    <name evidence="2" type="ORF">Vafri_5517</name>
</gene>
<evidence type="ECO:0000313" key="2">
    <source>
        <dbReference type="EMBL" id="GIL49036.1"/>
    </source>
</evidence>